<evidence type="ECO:0000313" key="1">
    <source>
        <dbReference type="EMBL" id="ADP39651.1"/>
    </source>
</evidence>
<accession>E3H5A5</accession>
<dbReference type="Proteomes" id="UP000000387">
    <property type="component" value="Chromosome"/>
</dbReference>
<reference evidence="2" key="1">
    <citation type="submission" date="2010-10" db="EMBL/GenBank/DDBJ databases">
        <title>The complete genome of Rothia dentocariosa ATCC 17931.</title>
        <authorList>
            <person name="Muzny D."/>
            <person name="Qin X."/>
            <person name="Buhay C."/>
            <person name="Dugan-Rocha S."/>
            <person name="Ding Y."/>
            <person name="Chen G."/>
            <person name="Hawes A."/>
            <person name="Holder M."/>
            <person name="Jhangiani S."/>
            <person name="Johnson A."/>
            <person name="Khan Z."/>
            <person name="Li Z."/>
            <person name="Liu W."/>
            <person name="Liu X."/>
            <person name="Perez L."/>
            <person name="Shen H."/>
            <person name="Wang Q."/>
            <person name="Watt J."/>
            <person name="Xi L."/>
            <person name="Xin Y."/>
            <person name="Zhou J."/>
            <person name="Deng J."/>
            <person name="Jiang H."/>
            <person name="Liu Y."/>
            <person name="Qu J."/>
            <person name="Song X.-Z."/>
            <person name="Zhang L."/>
            <person name="Villasana D."/>
            <person name="Johnson A."/>
            <person name="Liu J."/>
            <person name="Liyanage D."/>
            <person name="Lorensuhewa L."/>
            <person name="Robinson T."/>
            <person name="Song A."/>
            <person name="Song B.-B."/>
            <person name="Dinh H."/>
            <person name="Thornton R."/>
            <person name="Coyle M."/>
            <person name="Francisco L."/>
            <person name="Jackson L."/>
            <person name="Javaid M."/>
            <person name="Korchina V."/>
            <person name="Kovar C."/>
            <person name="Mata R."/>
            <person name="Mathew T."/>
            <person name="Ngo R."/>
            <person name="Nguyen L."/>
            <person name="Nguyen N."/>
            <person name="Okwuonu G."/>
            <person name="Ongeri F."/>
            <person name="Pham C."/>
            <person name="Simmons D."/>
            <person name="Wilczek-Boney K."/>
            <person name="Hale W."/>
            <person name="Jakkamsetti A."/>
            <person name="Pham P."/>
            <person name="Ruth R."/>
            <person name="San Lucas F."/>
            <person name="Warren J."/>
            <person name="Zhang J."/>
            <person name="Zhao Z."/>
            <person name="Zhou C."/>
            <person name="Zhu D."/>
            <person name="Lee S."/>
            <person name="Bess C."/>
            <person name="Blankenburg K."/>
            <person name="Forbes L."/>
            <person name="Fu Q."/>
            <person name="Gubbala S."/>
            <person name="Hirani K."/>
            <person name="Jayaseelan J.C."/>
            <person name="Lara F."/>
            <person name="Munidasa M."/>
            <person name="Palculict T."/>
            <person name="Patil S."/>
            <person name="Pu L.-L."/>
            <person name="Saada N."/>
            <person name="Tang L."/>
            <person name="Weissenberger G."/>
            <person name="Zhu Y."/>
            <person name="Hemphill L."/>
            <person name="Shang Y."/>
            <person name="Youmans B."/>
            <person name="Ayvaz T."/>
            <person name="Ross M."/>
            <person name="Santibanez J."/>
            <person name="Aqrawi P."/>
            <person name="Gross S."/>
            <person name="Joshi V."/>
            <person name="Fowler G."/>
            <person name="Nazareth L."/>
            <person name="Reid J."/>
            <person name="Worley K."/>
            <person name="Petrosino J."/>
            <person name="Highlander S."/>
            <person name="Gibbs R."/>
        </authorList>
    </citation>
    <scope>NUCLEOTIDE SEQUENCE [LARGE SCALE GENOMIC DNA]</scope>
    <source>
        <strain evidence="2">ATCC 17931 / CDC X599 / XDIA</strain>
    </source>
</reference>
<dbReference type="EMBL" id="CP002280">
    <property type="protein sequence ID" value="ADP39651.1"/>
    <property type="molecule type" value="Genomic_DNA"/>
</dbReference>
<protein>
    <submittedName>
        <fullName evidence="1">Uncharacterized protein</fullName>
    </submittedName>
</protein>
<sequence length="48" mass="5248">MVESGSTRRNPATIADYRAKSVLYVSDESRLSNPFNLSEDKDVGKGAD</sequence>
<dbReference type="eggNOG" id="COG0286">
    <property type="taxonomic scope" value="Bacteria"/>
</dbReference>
<proteinExistence type="predicted"/>
<dbReference type="HOGENOM" id="CLU_3157395_0_0_11"/>
<organism evidence="1 2">
    <name type="scientific">Rothia dentocariosa (strain ATCC 17931 / CDC X599 / XDIA)</name>
    <dbReference type="NCBI Taxonomy" id="762948"/>
    <lineage>
        <taxon>Bacteria</taxon>
        <taxon>Bacillati</taxon>
        <taxon>Actinomycetota</taxon>
        <taxon>Actinomycetes</taxon>
        <taxon>Micrococcales</taxon>
        <taxon>Micrococcaceae</taxon>
        <taxon>Rothia</taxon>
    </lineage>
</organism>
<gene>
    <name evidence="1" type="ordered locus">HMPREF0733_10193</name>
</gene>
<dbReference type="KEGG" id="rdn:HMPREF0733_10193"/>
<name>E3H5A5_ROTDC</name>
<dbReference type="AlphaFoldDB" id="E3H5A5"/>
<evidence type="ECO:0000313" key="2">
    <source>
        <dbReference type="Proteomes" id="UP000000387"/>
    </source>
</evidence>